<dbReference type="Proteomes" id="UP001359485">
    <property type="component" value="Unassembled WGS sequence"/>
</dbReference>
<sequence length="85" mass="10104">MTNECDDNRKETEHPHKGGCVQIKRKVCEAAYAGERWCATPQERERWTRRSKGATELARYERRGWKCDHEENDDDDDDDDTKRFA</sequence>
<accession>A0ABR1AQE5</accession>
<protein>
    <submittedName>
        <fullName evidence="1">Uncharacterized protein</fullName>
    </submittedName>
</protein>
<proteinExistence type="predicted"/>
<evidence type="ECO:0000313" key="2">
    <source>
        <dbReference type="Proteomes" id="UP001359485"/>
    </source>
</evidence>
<organism evidence="1 2">
    <name type="scientific">Polyplax serrata</name>
    <name type="common">Common mouse louse</name>
    <dbReference type="NCBI Taxonomy" id="468196"/>
    <lineage>
        <taxon>Eukaryota</taxon>
        <taxon>Metazoa</taxon>
        <taxon>Ecdysozoa</taxon>
        <taxon>Arthropoda</taxon>
        <taxon>Hexapoda</taxon>
        <taxon>Insecta</taxon>
        <taxon>Pterygota</taxon>
        <taxon>Neoptera</taxon>
        <taxon>Paraneoptera</taxon>
        <taxon>Psocodea</taxon>
        <taxon>Troctomorpha</taxon>
        <taxon>Phthiraptera</taxon>
        <taxon>Anoplura</taxon>
        <taxon>Polyplacidae</taxon>
        <taxon>Polyplax</taxon>
    </lineage>
</organism>
<evidence type="ECO:0000313" key="1">
    <source>
        <dbReference type="EMBL" id="KAK6624702.1"/>
    </source>
</evidence>
<comment type="caution">
    <text evidence="1">The sequence shown here is derived from an EMBL/GenBank/DDBJ whole genome shotgun (WGS) entry which is preliminary data.</text>
</comment>
<keyword evidence="2" id="KW-1185">Reference proteome</keyword>
<reference evidence="1 2" key="1">
    <citation type="submission" date="2023-09" db="EMBL/GenBank/DDBJ databases">
        <title>Genomes of two closely related lineages of the louse Polyplax serrata with different host specificities.</title>
        <authorList>
            <person name="Martinu J."/>
            <person name="Tarabai H."/>
            <person name="Stefka J."/>
            <person name="Hypsa V."/>
        </authorList>
    </citation>
    <scope>NUCLEOTIDE SEQUENCE [LARGE SCALE GENOMIC DNA]</scope>
    <source>
        <strain evidence="1">98ZLc_SE</strain>
    </source>
</reference>
<gene>
    <name evidence="1" type="ORF">RUM44_011561</name>
</gene>
<name>A0ABR1AQE5_POLSC</name>
<dbReference type="EMBL" id="JAWJWF010000046">
    <property type="protein sequence ID" value="KAK6624702.1"/>
    <property type="molecule type" value="Genomic_DNA"/>
</dbReference>